<dbReference type="InterPro" id="IPR023048">
    <property type="entry name" value="NADH:quinone_OxRdtase_FMN_depd"/>
</dbReference>
<dbReference type="EC" id="1.7.1.17" evidence="6"/>
<feature type="binding site" evidence="6">
    <location>
        <position position="9"/>
    </location>
    <ligand>
        <name>FMN</name>
        <dbReference type="ChEBI" id="CHEBI:58210"/>
    </ligand>
</feature>
<dbReference type="GO" id="GO:0010181">
    <property type="term" value="F:FMN binding"/>
    <property type="evidence" value="ECO:0007669"/>
    <property type="project" value="UniProtKB-UniRule"/>
</dbReference>
<dbReference type="OrthoDB" id="9805013at2"/>
<evidence type="ECO:0000256" key="4">
    <source>
        <dbReference type="ARBA" id="ARBA00023027"/>
    </source>
</evidence>
<dbReference type="Pfam" id="PF02525">
    <property type="entry name" value="Flavodoxin_2"/>
    <property type="match status" value="1"/>
</dbReference>
<dbReference type="InterPro" id="IPR029039">
    <property type="entry name" value="Flavoprotein-like_sf"/>
</dbReference>
<comment type="similarity">
    <text evidence="6">Belongs to the azoreductase type 1 family.</text>
</comment>
<name>A0A543D0W3_9PSEU</name>
<comment type="catalytic activity">
    <reaction evidence="5">
        <text>N,N-dimethyl-1,4-phenylenediamine + anthranilate + 2 NAD(+) = 2-(4-dimethylaminophenyl)diazenylbenzoate + 2 NADH + 2 H(+)</text>
        <dbReference type="Rhea" id="RHEA:55872"/>
        <dbReference type="ChEBI" id="CHEBI:15378"/>
        <dbReference type="ChEBI" id="CHEBI:15783"/>
        <dbReference type="ChEBI" id="CHEBI:16567"/>
        <dbReference type="ChEBI" id="CHEBI:57540"/>
        <dbReference type="ChEBI" id="CHEBI:57945"/>
        <dbReference type="ChEBI" id="CHEBI:71579"/>
        <dbReference type="EC" id="1.7.1.17"/>
    </reaction>
    <physiologicalReaction direction="right-to-left" evidence="5">
        <dbReference type="Rhea" id="RHEA:55874"/>
    </physiologicalReaction>
</comment>
<gene>
    <name evidence="6" type="primary">azoR</name>
    <name evidence="8" type="ORF">FB558_7608</name>
</gene>
<dbReference type="InterPro" id="IPR003680">
    <property type="entry name" value="Flavodoxin_fold"/>
</dbReference>
<dbReference type="InterPro" id="IPR050104">
    <property type="entry name" value="FMN-dep_NADH:Q_OxRdtase_AzoR1"/>
</dbReference>
<dbReference type="HAMAP" id="MF_01216">
    <property type="entry name" value="Azoreductase_type1"/>
    <property type="match status" value="1"/>
</dbReference>
<comment type="function">
    <text evidence="6">Quinone reductase that provides resistance to thiol-specific stress caused by electrophilic quinones.</text>
</comment>
<dbReference type="SUPFAM" id="SSF52218">
    <property type="entry name" value="Flavoproteins"/>
    <property type="match status" value="1"/>
</dbReference>
<feature type="binding site" evidence="6">
    <location>
        <begin position="15"/>
        <end position="17"/>
    </location>
    <ligand>
        <name>FMN</name>
        <dbReference type="ChEBI" id="CHEBI:58210"/>
    </ligand>
</feature>
<dbReference type="RefSeq" id="WP_142062588.1">
    <property type="nucleotide sequence ID" value="NZ_VFPA01000006.1"/>
</dbReference>
<keyword evidence="1 6" id="KW-0285">Flavoprotein</keyword>
<keyword evidence="9" id="KW-1185">Reference proteome</keyword>
<comment type="subunit">
    <text evidence="6">Homodimer.</text>
</comment>
<keyword evidence="4 6" id="KW-0520">NAD</keyword>
<sequence>MTLFRVDASIRVEGSVSRELADTVERTWIEHHPHDRVLRRDLAADPLPADAWQLAATAGFTAEEDRTPAQRDAVALAARLADEVLAADALVVASPLYNFGVSQHLKTWTDLLIADQRCGPGRLPLQGKPVTVVVARGGGYSPGTPRDGWDHATPYVERIFGDVLGGDVAVVTAELTLADVNPHMADLRDLAAASRSSARELAESTARAHARLVALARTGAA</sequence>
<evidence type="ECO:0000256" key="6">
    <source>
        <dbReference type="HAMAP-Rule" id="MF_01216"/>
    </source>
</evidence>
<dbReference type="EC" id="1.6.5.-" evidence="6"/>
<dbReference type="Proteomes" id="UP000315677">
    <property type="component" value="Unassembled WGS sequence"/>
</dbReference>
<dbReference type="GO" id="GO:0016652">
    <property type="term" value="F:oxidoreductase activity, acting on NAD(P)H as acceptor"/>
    <property type="evidence" value="ECO:0007669"/>
    <property type="project" value="UniProtKB-UniRule"/>
</dbReference>
<evidence type="ECO:0000313" key="9">
    <source>
        <dbReference type="Proteomes" id="UP000315677"/>
    </source>
</evidence>
<feature type="domain" description="Flavodoxin-like fold" evidence="7">
    <location>
        <begin position="1"/>
        <end position="182"/>
    </location>
</feature>
<evidence type="ECO:0000256" key="3">
    <source>
        <dbReference type="ARBA" id="ARBA00023002"/>
    </source>
</evidence>
<keyword evidence="2 6" id="KW-0288">FMN</keyword>
<comment type="cofactor">
    <cofactor evidence="6">
        <name>FMN</name>
        <dbReference type="ChEBI" id="CHEBI:58210"/>
    </cofactor>
    <text evidence="6">Binds 1 FMN per subunit.</text>
</comment>
<evidence type="ECO:0000256" key="2">
    <source>
        <dbReference type="ARBA" id="ARBA00022643"/>
    </source>
</evidence>
<comment type="function">
    <text evidence="6">Also exhibits azoreductase activity. Catalyzes the reductive cleavage of the azo bond in aromatic azo compounds to the corresponding amines.</text>
</comment>
<evidence type="ECO:0000256" key="1">
    <source>
        <dbReference type="ARBA" id="ARBA00022630"/>
    </source>
</evidence>
<dbReference type="PANTHER" id="PTHR43741">
    <property type="entry name" value="FMN-DEPENDENT NADH-AZOREDUCTASE 1"/>
    <property type="match status" value="1"/>
</dbReference>
<comment type="caution">
    <text evidence="8">The sequence shown here is derived from an EMBL/GenBank/DDBJ whole genome shotgun (WGS) entry which is preliminary data.</text>
</comment>
<keyword evidence="3 6" id="KW-0560">Oxidoreductase</keyword>
<dbReference type="EMBL" id="VFPA01000006">
    <property type="protein sequence ID" value="TQM02962.1"/>
    <property type="molecule type" value="Genomic_DNA"/>
</dbReference>
<dbReference type="GO" id="GO:0016655">
    <property type="term" value="F:oxidoreductase activity, acting on NAD(P)H, quinone or similar compound as acceptor"/>
    <property type="evidence" value="ECO:0007669"/>
    <property type="project" value="InterPro"/>
</dbReference>
<evidence type="ECO:0000313" key="8">
    <source>
        <dbReference type="EMBL" id="TQM02962.1"/>
    </source>
</evidence>
<accession>A0A543D0W3</accession>
<dbReference type="GO" id="GO:0009055">
    <property type="term" value="F:electron transfer activity"/>
    <property type="evidence" value="ECO:0007669"/>
    <property type="project" value="UniProtKB-UniRule"/>
</dbReference>
<comment type="catalytic activity">
    <reaction evidence="6">
        <text>2 a quinone + NADH + H(+) = 2 a 1,4-benzosemiquinone + NAD(+)</text>
        <dbReference type="Rhea" id="RHEA:65952"/>
        <dbReference type="ChEBI" id="CHEBI:15378"/>
        <dbReference type="ChEBI" id="CHEBI:57540"/>
        <dbReference type="ChEBI" id="CHEBI:57945"/>
        <dbReference type="ChEBI" id="CHEBI:132124"/>
        <dbReference type="ChEBI" id="CHEBI:134225"/>
    </reaction>
</comment>
<dbReference type="Gene3D" id="3.40.50.360">
    <property type="match status" value="1"/>
</dbReference>
<comment type="caution">
    <text evidence="6">Lacks conserved residue(s) required for the propagation of feature annotation.</text>
</comment>
<organism evidence="8 9">
    <name type="scientific">Pseudonocardia kunmingensis</name>
    <dbReference type="NCBI Taxonomy" id="630975"/>
    <lineage>
        <taxon>Bacteria</taxon>
        <taxon>Bacillati</taxon>
        <taxon>Actinomycetota</taxon>
        <taxon>Actinomycetes</taxon>
        <taxon>Pseudonocardiales</taxon>
        <taxon>Pseudonocardiaceae</taxon>
        <taxon>Pseudonocardia</taxon>
    </lineage>
</organism>
<evidence type="ECO:0000259" key="7">
    <source>
        <dbReference type="Pfam" id="PF02525"/>
    </source>
</evidence>
<protein>
    <recommendedName>
        <fullName evidence="6">FMN dependent NADH:quinone oxidoreductase</fullName>
        <ecNumber evidence="6">1.6.5.-</ecNumber>
    </recommendedName>
    <alternativeName>
        <fullName evidence="6">Azo-dye reductase</fullName>
    </alternativeName>
    <alternativeName>
        <fullName evidence="6">FMN-dependent NADH-azo compound oxidoreductase</fullName>
    </alternativeName>
    <alternativeName>
        <fullName evidence="6">FMN-dependent NADH-azoreductase</fullName>
        <ecNumber evidence="6">1.7.1.17</ecNumber>
    </alternativeName>
</protein>
<proteinExistence type="inferred from homology"/>
<dbReference type="AlphaFoldDB" id="A0A543D0W3"/>
<dbReference type="PANTHER" id="PTHR43741:SF4">
    <property type="entry name" value="FMN-DEPENDENT NADH:QUINONE OXIDOREDUCTASE"/>
    <property type="match status" value="1"/>
</dbReference>
<evidence type="ECO:0000256" key="5">
    <source>
        <dbReference type="ARBA" id="ARBA00048542"/>
    </source>
</evidence>
<reference evidence="8 9" key="1">
    <citation type="submission" date="2019-06" db="EMBL/GenBank/DDBJ databases">
        <title>Sequencing the genomes of 1000 actinobacteria strains.</title>
        <authorList>
            <person name="Klenk H.-P."/>
        </authorList>
    </citation>
    <scope>NUCLEOTIDE SEQUENCE [LARGE SCALE GENOMIC DNA]</scope>
    <source>
        <strain evidence="8 9">DSM 45301</strain>
    </source>
</reference>